<proteinExistence type="inferred from homology"/>
<keyword evidence="11" id="KW-1185">Reference proteome</keyword>
<comment type="caution">
    <text evidence="10">The sequence shown here is derived from an EMBL/GenBank/DDBJ whole genome shotgun (WGS) entry which is preliminary data.</text>
</comment>
<dbReference type="NCBIfam" id="TIGR03396">
    <property type="entry name" value="PC_PLC"/>
    <property type="match status" value="1"/>
</dbReference>
<feature type="domain" description="Bacterial phospholipase C C-terminal" evidence="9">
    <location>
        <begin position="567"/>
        <end position="644"/>
    </location>
</feature>
<dbReference type="AlphaFoldDB" id="A0A5B2XV30"/>
<feature type="compositionally biased region" description="Polar residues" evidence="8">
    <location>
        <begin position="450"/>
        <end position="461"/>
    </location>
</feature>
<evidence type="ECO:0000256" key="8">
    <source>
        <dbReference type="SAM" id="MobiDB-lite"/>
    </source>
</evidence>
<dbReference type="GO" id="GO:0016042">
    <property type="term" value="P:lipid catabolic process"/>
    <property type="evidence" value="ECO:0007669"/>
    <property type="project" value="InterPro"/>
</dbReference>
<evidence type="ECO:0000256" key="4">
    <source>
        <dbReference type="ARBA" id="ARBA00022512"/>
    </source>
</evidence>
<dbReference type="Gene3D" id="3.40.720.10">
    <property type="entry name" value="Alkaline Phosphatase, subunit A"/>
    <property type="match status" value="2"/>
</dbReference>
<reference evidence="10 11" key="2">
    <citation type="submission" date="2019-09" db="EMBL/GenBank/DDBJ databases">
        <authorList>
            <person name="Jin C."/>
        </authorList>
    </citation>
    <scope>NUCLEOTIDE SEQUENCE [LARGE SCALE GENOMIC DNA]</scope>
    <source>
        <strain evidence="10 11">AN110305</strain>
    </source>
</reference>
<name>A0A5B2XV30_9PSEU</name>
<comment type="similarity">
    <text evidence="2">Belongs to the bacterial phospholipase C family.</text>
</comment>
<dbReference type="PANTHER" id="PTHR31956:SF1">
    <property type="entry name" value="NON-SPECIFIC PHOSPHOLIPASE C1"/>
    <property type="match status" value="1"/>
</dbReference>
<dbReference type="Pfam" id="PF04185">
    <property type="entry name" value="Phosphoesterase"/>
    <property type="match status" value="1"/>
</dbReference>
<evidence type="ECO:0000313" key="11">
    <source>
        <dbReference type="Proteomes" id="UP000323454"/>
    </source>
</evidence>
<dbReference type="RefSeq" id="WP_149847323.1">
    <property type="nucleotide sequence ID" value="NZ_VUOB01000001.1"/>
</dbReference>
<feature type="domain" description="Bacterial phospholipase C C-terminal" evidence="9">
    <location>
        <begin position="465"/>
        <end position="553"/>
    </location>
</feature>
<keyword evidence="4" id="KW-0964">Secreted</keyword>
<dbReference type="Pfam" id="PF05506">
    <property type="entry name" value="PLipase_C_C"/>
    <property type="match status" value="2"/>
</dbReference>
<keyword evidence="5" id="KW-0378">Hydrolase</keyword>
<dbReference type="EC" id="3.1.4.3" evidence="3"/>
<dbReference type="InterPro" id="IPR017767">
    <property type="entry name" value="PC-PLC"/>
</dbReference>
<dbReference type="InterPro" id="IPR017850">
    <property type="entry name" value="Alkaline_phosphatase_core_sf"/>
</dbReference>
<evidence type="ECO:0000256" key="3">
    <source>
        <dbReference type="ARBA" id="ARBA00012018"/>
    </source>
</evidence>
<evidence type="ECO:0000256" key="5">
    <source>
        <dbReference type="ARBA" id="ARBA00022801"/>
    </source>
</evidence>
<dbReference type="InterPro" id="IPR007312">
    <property type="entry name" value="Phosphoesterase"/>
</dbReference>
<protein>
    <recommendedName>
        <fullName evidence="3">phospholipase C</fullName>
        <ecNumber evidence="3">3.1.4.3</ecNumber>
    </recommendedName>
</protein>
<evidence type="ECO:0000313" key="10">
    <source>
        <dbReference type="EMBL" id="KAA2267015.1"/>
    </source>
</evidence>
<reference evidence="10 11" key="1">
    <citation type="submission" date="2019-09" db="EMBL/GenBank/DDBJ databases">
        <title>Goodfellowia gen. nov., a new genus of the Pseudonocardineae related to Actinoalloteichus, containing Goodfellowia coeruleoviolacea gen. nov., comb. nov. gen. nov., comb. nov.</title>
        <authorList>
            <person name="Labeda D."/>
        </authorList>
    </citation>
    <scope>NUCLEOTIDE SEQUENCE [LARGE SCALE GENOMIC DNA]</scope>
    <source>
        <strain evidence="10 11">AN110305</strain>
    </source>
</reference>
<feature type="region of interest" description="Disordered" evidence="8">
    <location>
        <begin position="445"/>
        <end position="467"/>
    </location>
</feature>
<dbReference type="EMBL" id="VUOB01000001">
    <property type="protein sequence ID" value="KAA2267015.1"/>
    <property type="molecule type" value="Genomic_DNA"/>
</dbReference>
<dbReference type="InterPro" id="IPR008475">
    <property type="entry name" value="PLipase_C_C"/>
</dbReference>
<evidence type="ECO:0000256" key="2">
    <source>
        <dbReference type="ARBA" id="ARBA00009717"/>
    </source>
</evidence>
<evidence type="ECO:0000256" key="6">
    <source>
        <dbReference type="ARBA" id="ARBA00023026"/>
    </source>
</evidence>
<dbReference type="PANTHER" id="PTHR31956">
    <property type="entry name" value="NON-SPECIFIC PHOSPHOLIPASE C4-RELATED"/>
    <property type="match status" value="1"/>
</dbReference>
<dbReference type="InterPro" id="IPR006311">
    <property type="entry name" value="TAT_signal"/>
</dbReference>
<evidence type="ECO:0000256" key="7">
    <source>
        <dbReference type="ARBA" id="ARBA00048421"/>
    </source>
</evidence>
<evidence type="ECO:0000259" key="9">
    <source>
        <dbReference type="Pfam" id="PF05506"/>
    </source>
</evidence>
<keyword evidence="6" id="KW-0843">Virulence</keyword>
<evidence type="ECO:0000256" key="1">
    <source>
        <dbReference type="ARBA" id="ARBA00004191"/>
    </source>
</evidence>
<comment type="catalytic activity">
    <reaction evidence="7">
        <text>a 1,2-diacyl-sn-glycero-3-phosphocholine + H2O = phosphocholine + a 1,2-diacyl-sn-glycerol + H(+)</text>
        <dbReference type="Rhea" id="RHEA:10604"/>
        <dbReference type="ChEBI" id="CHEBI:15377"/>
        <dbReference type="ChEBI" id="CHEBI:15378"/>
        <dbReference type="ChEBI" id="CHEBI:17815"/>
        <dbReference type="ChEBI" id="CHEBI:57643"/>
        <dbReference type="ChEBI" id="CHEBI:295975"/>
        <dbReference type="EC" id="3.1.4.3"/>
    </reaction>
    <physiologicalReaction direction="left-to-right" evidence="7">
        <dbReference type="Rhea" id="RHEA:10605"/>
    </physiologicalReaction>
</comment>
<organism evidence="10 11">
    <name type="scientific">Solihabitans fulvus</name>
    <dbReference type="NCBI Taxonomy" id="1892852"/>
    <lineage>
        <taxon>Bacteria</taxon>
        <taxon>Bacillati</taxon>
        <taxon>Actinomycetota</taxon>
        <taxon>Actinomycetes</taxon>
        <taxon>Pseudonocardiales</taxon>
        <taxon>Pseudonocardiaceae</taxon>
        <taxon>Solihabitans</taxon>
    </lineage>
</organism>
<gene>
    <name evidence="10" type="ORF">F0L68_00310</name>
</gene>
<dbReference type="PROSITE" id="PS51318">
    <property type="entry name" value="TAT"/>
    <property type="match status" value="1"/>
</dbReference>
<sequence>MPELSRRSLLKLTAAGAGGALLGGLAPSVLRLDRPAQAAGSLDAVKHVVVFMQENRSFDHYFGGLSGMRGFDDRTAVLRNGTGGKTVFAQPSGSGTEYPFRLDTTVMDGQGVADLSHSWSTGHQAWHGGKSDAWVAAKGGLTMGYYTRADLPFHYALADAYTTCDAYFCSVMGPTNPNRLYVFTGMIDPTGTGGGPVTDNTEPGGGFTWTTYPERLESAGVSWKVYQQTDNYDDNALAWFANFKNAQAGNPLHDRGLATVPDVAAAIRADVTAGTLPQVSFVIAPANKSEHPPYPPAYGAALTADILNALAADQATWDSTVAFLTYDENDGFFDHIVPPTPPAGTAAEFVGGAPIGLGVRVPMVVISPWSRGGAVCSQVFDHTSVLRFLEAWTGVHEPNISDWRRAVCGDLTSAFDFGGADTSIPTLPDTAALVAAADQQHRTLPAASVPGTTAQPSQEPGTRTARPLPYQQNATARVDRAAGRLWLTMTNAGSATAHLAAYVNAYRTDGPWQYDVPASGTVSDYFSVQRYGKGKYDISLHGANGFLRRYVGDINAAGGVVEVSPALDPATGLLTVSMANTGAGAVTVTVRANAYRTDGPWQYQVAAGATVTDTWNVAAYGNHWYDLTATVDVDPLFSRRFAGHLETGQSGVTG</sequence>
<dbReference type="CDD" id="cd16014">
    <property type="entry name" value="PLC"/>
    <property type="match status" value="1"/>
</dbReference>
<dbReference type="GO" id="GO:0034480">
    <property type="term" value="F:phosphatidylcholine phospholipase C activity"/>
    <property type="evidence" value="ECO:0007669"/>
    <property type="project" value="UniProtKB-EC"/>
</dbReference>
<accession>A0A5B2XV30</accession>
<comment type="subcellular location">
    <subcellularLocation>
        <location evidence="1">Secreted</location>
        <location evidence="1">Cell wall</location>
    </subcellularLocation>
</comment>
<dbReference type="Proteomes" id="UP000323454">
    <property type="component" value="Unassembled WGS sequence"/>
</dbReference>
<keyword evidence="4" id="KW-0134">Cell wall</keyword>
<dbReference type="OrthoDB" id="4181857at2"/>